<dbReference type="FunFam" id="2.70.150.10:FF:000160">
    <property type="entry name" value="Sarcoplasmic/endoplasmic reticulum calcium ATPase 1"/>
    <property type="match status" value="1"/>
</dbReference>
<dbReference type="Proteomes" id="UP000267408">
    <property type="component" value="Unassembled WGS sequence"/>
</dbReference>
<dbReference type="SMART" id="SM00831">
    <property type="entry name" value="Cation_ATPase_N"/>
    <property type="match status" value="1"/>
</dbReference>
<keyword evidence="9" id="KW-1278">Translocase</keyword>
<dbReference type="SUPFAM" id="SSF81653">
    <property type="entry name" value="Calcium ATPase, transduction domain A"/>
    <property type="match status" value="1"/>
</dbReference>
<accession>A0A8G1UMA5</accession>
<feature type="transmembrane region" description="Helical" evidence="14">
    <location>
        <begin position="683"/>
        <end position="704"/>
    </location>
</feature>
<dbReference type="InterPro" id="IPR023298">
    <property type="entry name" value="ATPase_P-typ_TM_dom_sf"/>
</dbReference>
<evidence type="ECO:0000256" key="3">
    <source>
        <dbReference type="ARBA" id="ARBA00022475"/>
    </source>
</evidence>
<comment type="caution">
    <text evidence="16">The sequence shown here is derived from an EMBL/GenBank/DDBJ whole genome shotgun (WGS) entry which is preliminary data.</text>
</comment>
<dbReference type="InterPro" id="IPR023214">
    <property type="entry name" value="HAD_sf"/>
</dbReference>
<comment type="subcellular location">
    <subcellularLocation>
        <location evidence="1">Cell membrane</location>
        <topology evidence="1">Multi-pass membrane protein</topology>
    </subcellularLocation>
</comment>
<evidence type="ECO:0000256" key="7">
    <source>
        <dbReference type="ARBA" id="ARBA00022840"/>
    </source>
</evidence>
<evidence type="ECO:0000256" key="12">
    <source>
        <dbReference type="ARBA" id="ARBA00049360"/>
    </source>
</evidence>
<dbReference type="GO" id="GO:0005524">
    <property type="term" value="F:ATP binding"/>
    <property type="evidence" value="ECO:0007669"/>
    <property type="project" value="UniProtKB-KW"/>
</dbReference>
<dbReference type="GO" id="GO:0019829">
    <property type="term" value="F:ATPase-coupled monoatomic cation transmembrane transporter activity"/>
    <property type="evidence" value="ECO:0007669"/>
    <property type="project" value="TreeGrafter"/>
</dbReference>
<evidence type="ECO:0000256" key="10">
    <source>
        <dbReference type="ARBA" id="ARBA00022989"/>
    </source>
</evidence>
<reference evidence="16 17" key="1">
    <citation type="submission" date="2018-11" db="EMBL/GenBank/DDBJ databases">
        <title>Sequencing the genomes of 1000 actinobacteria strains.</title>
        <authorList>
            <person name="Klenk H.-P."/>
        </authorList>
    </citation>
    <scope>NUCLEOTIDE SEQUENCE [LARGE SCALE GENOMIC DNA]</scope>
    <source>
        <strain evidence="16 17">DSM 44780</strain>
    </source>
</reference>
<dbReference type="Gene3D" id="3.40.50.1000">
    <property type="entry name" value="HAD superfamily/HAD-like"/>
    <property type="match status" value="1"/>
</dbReference>
<dbReference type="InterPro" id="IPR044492">
    <property type="entry name" value="P_typ_ATPase_HD_dom"/>
</dbReference>
<dbReference type="InterPro" id="IPR050510">
    <property type="entry name" value="Cation_transp_ATPase_P-type"/>
</dbReference>
<keyword evidence="10 14" id="KW-1133">Transmembrane helix</keyword>
<evidence type="ECO:0000256" key="4">
    <source>
        <dbReference type="ARBA" id="ARBA00022553"/>
    </source>
</evidence>
<evidence type="ECO:0000256" key="6">
    <source>
        <dbReference type="ARBA" id="ARBA00022741"/>
    </source>
</evidence>
<dbReference type="SUPFAM" id="SSF81665">
    <property type="entry name" value="Calcium ATPase, transmembrane domain M"/>
    <property type="match status" value="1"/>
</dbReference>
<feature type="compositionally biased region" description="Pro residues" evidence="13">
    <location>
        <begin position="904"/>
        <end position="916"/>
    </location>
</feature>
<dbReference type="SFLD" id="SFLDS00003">
    <property type="entry name" value="Haloacid_Dehalogenase"/>
    <property type="match status" value="1"/>
</dbReference>
<dbReference type="GO" id="GO:0005886">
    <property type="term" value="C:plasma membrane"/>
    <property type="evidence" value="ECO:0007669"/>
    <property type="project" value="UniProtKB-SubCell"/>
</dbReference>
<dbReference type="InterPro" id="IPR018303">
    <property type="entry name" value="ATPase_P-typ_P_site"/>
</dbReference>
<keyword evidence="3" id="KW-1003">Cell membrane</keyword>
<feature type="region of interest" description="Disordered" evidence="13">
    <location>
        <begin position="901"/>
        <end position="920"/>
    </location>
</feature>
<dbReference type="InterPro" id="IPR001757">
    <property type="entry name" value="P_typ_ATPase"/>
</dbReference>
<evidence type="ECO:0000256" key="8">
    <source>
        <dbReference type="ARBA" id="ARBA00022842"/>
    </source>
</evidence>
<dbReference type="PRINTS" id="PR00120">
    <property type="entry name" value="HATPASE"/>
</dbReference>
<feature type="domain" description="Cation-transporting P-type ATPase N-terminal" evidence="15">
    <location>
        <begin position="16"/>
        <end position="89"/>
    </location>
</feature>
<dbReference type="Gene3D" id="3.40.1110.10">
    <property type="entry name" value="Calcium-transporting ATPase, cytoplasmic domain N"/>
    <property type="match status" value="1"/>
</dbReference>
<feature type="transmembrane region" description="Helical" evidence="14">
    <location>
        <begin position="843"/>
        <end position="862"/>
    </location>
</feature>
<dbReference type="InterPro" id="IPR004014">
    <property type="entry name" value="ATPase_P-typ_cation-transptr_N"/>
</dbReference>
<gene>
    <name evidence="16" type="ORF">EDD39_3810</name>
</gene>
<dbReference type="RefSeq" id="WP_167518078.1">
    <property type="nucleotide sequence ID" value="NZ_RJVJ01000001.1"/>
</dbReference>
<organism evidence="16 17">
    <name type="scientific">Kitasatospora cineracea</name>
    <dbReference type="NCBI Taxonomy" id="88074"/>
    <lineage>
        <taxon>Bacteria</taxon>
        <taxon>Bacillati</taxon>
        <taxon>Actinomycetota</taxon>
        <taxon>Actinomycetes</taxon>
        <taxon>Kitasatosporales</taxon>
        <taxon>Streptomycetaceae</taxon>
        <taxon>Kitasatospora</taxon>
    </lineage>
</organism>
<name>A0A8G1UMA5_9ACTN</name>
<dbReference type="Pfam" id="PF00689">
    <property type="entry name" value="Cation_ATPase_C"/>
    <property type="match status" value="1"/>
</dbReference>
<dbReference type="PANTHER" id="PTHR43294">
    <property type="entry name" value="SODIUM/POTASSIUM-TRANSPORTING ATPASE SUBUNIT ALPHA"/>
    <property type="match status" value="1"/>
</dbReference>
<dbReference type="Gene3D" id="1.20.1110.10">
    <property type="entry name" value="Calcium-transporting ATPase, transmembrane domain"/>
    <property type="match status" value="1"/>
</dbReference>
<dbReference type="Pfam" id="PF13246">
    <property type="entry name" value="Cation_ATPase"/>
    <property type="match status" value="1"/>
</dbReference>
<evidence type="ECO:0000256" key="11">
    <source>
        <dbReference type="ARBA" id="ARBA00023136"/>
    </source>
</evidence>
<dbReference type="InterPro" id="IPR036412">
    <property type="entry name" value="HAD-like_sf"/>
</dbReference>
<evidence type="ECO:0000256" key="5">
    <source>
        <dbReference type="ARBA" id="ARBA00022692"/>
    </source>
</evidence>
<dbReference type="PRINTS" id="PR00119">
    <property type="entry name" value="CATATPASE"/>
</dbReference>
<proteinExistence type="inferred from homology"/>
<evidence type="ECO:0000313" key="16">
    <source>
        <dbReference type="EMBL" id="ROR45569.1"/>
    </source>
</evidence>
<dbReference type="AlphaFoldDB" id="A0A8G1UMA5"/>
<evidence type="ECO:0000259" key="15">
    <source>
        <dbReference type="SMART" id="SM00831"/>
    </source>
</evidence>
<evidence type="ECO:0000256" key="13">
    <source>
        <dbReference type="SAM" id="MobiDB-lite"/>
    </source>
</evidence>
<dbReference type="InterPro" id="IPR008250">
    <property type="entry name" value="ATPase_P-typ_transduc_dom_A_sf"/>
</dbReference>
<feature type="transmembrane region" description="Helical" evidence="14">
    <location>
        <begin position="801"/>
        <end position="823"/>
    </location>
</feature>
<comment type="catalytic activity">
    <reaction evidence="12">
        <text>ATP + H2O = ADP + phosphate + H(+)</text>
        <dbReference type="Rhea" id="RHEA:13065"/>
        <dbReference type="ChEBI" id="CHEBI:15377"/>
        <dbReference type="ChEBI" id="CHEBI:15378"/>
        <dbReference type="ChEBI" id="CHEBI:30616"/>
        <dbReference type="ChEBI" id="CHEBI:43474"/>
        <dbReference type="ChEBI" id="CHEBI:456216"/>
    </reaction>
</comment>
<dbReference type="PANTHER" id="PTHR43294:SF21">
    <property type="entry name" value="CATION TRANSPORTING ATPASE"/>
    <property type="match status" value="1"/>
</dbReference>
<keyword evidence="11 14" id="KW-0472">Membrane</keyword>
<dbReference type="NCBIfam" id="TIGR01494">
    <property type="entry name" value="ATPase_P-type"/>
    <property type="match status" value="3"/>
</dbReference>
<keyword evidence="4" id="KW-0597">Phosphoprotein</keyword>
<feature type="transmembrane region" description="Helical" evidence="14">
    <location>
        <begin position="65"/>
        <end position="85"/>
    </location>
</feature>
<dbReference type="SFLD" id="SFLDF00027">
    <property type="entry name" value="p-type_atpase"/>
    <property type="match status" value="1"/>
</dbReference>
<feature type="transmembrane region" description="Helical" evidence="14">
    <location>
        <begin position="257"/>
        <end position="290"/>
    </location>
</feature>
<evidence type="ECO:0000313" key="17">
    <source>
        <dbReference type="Proteomes" id="UP000267408"/>
    </source>
</evidence>
<keyword evidence="7" id="KW-0067">ATP-binding</keyword>
<dbReference type="InterPro" id="IPR059000">
    <property type="entry name" value="ATPase_P-type_domA"/>
</dbReference>
<evidence type="ECO:0000256" key="14">
    <source>
        <dbReference type="SAM" id="Phobius"/>
    </source>
</evidence>
<keyword evidence="5 14" id="KW-0812">Transmembrane</keyword>
<keyword evidence="8" id="KW-0460">Magnesium</keyword>
<evidence type="ECO:0000256" key="1">
    <source>
        <dbReference type="ARBA" id="ARBA00004651"/>
    </source>
</evidence>
<dbReference type="Pfam" id="PF00122">
    <property type="entry name" value="E1-E2_ATPase"/>
    <property type="match status" value="1"/>
</dbReference>
<protein>
    <submittedName>
        <fullName evidence="16">Calcium-translocating P-type ATPase</fullName>
    </submittedName>
</protein>
<feature type="transmembrane region" description="Helical" evidence="14">
    <location>
        <begin position="868"/>
        <end position="890"/>
    </location>
</feature>
<evidence type="ECO:0000256" key="2">
    <source>
        <dbReference type="ARBA" id="ARBA00005675"/>
    </source>
</evidence>
<dbReference type="Pfam" id="PF00690">
    <property type="entry name" value="Cation_ATPase_N"/>
    <property type="match status" value="1"/>
</dbReference>
<dbReference type="EMBL" id="RJVJ01000001">
    <property type="protein sequence ID" value="ROR45569.1"/>
    <property type="molecule type" value="Genomic_DNA"/>
</dbReference>
<dbReference type="InterPro" id="IPR006068">
    <property type="entry name" value="ATPase_P-typ_cation-transptr_C"/>
</dbReference>
<dbReference type="PROSITE" id="PS00154">
    <property type="entry name" value="ATPASE_E1_E2"/>
    <property type="match status" value="1"/>
</dbReference>
<keyword evidence="6" id="KW-0547">Nucleotide-binding</keyword>
<dbReference type="Pfam" id="PF08282">
    <property type="entry name" value="Hydrolase_3"/>
    <property type="match status" value="1"/>
</dbReference>
<feature type="region of interest" description="Disordered" evidence="13">
    <location>
        <begin position="1"/>
        <end position="20"/>
    </location>
</feature>
<sequence>MTTAERPEPAAQDGRPDPREPVRLLLRQLHSSPSGLSGREAGRRLTVYGPNTLARRGGRRWPRELARQFTHPLALLLALAAALAAVSGAPALAVAIAAVILLNAGLAFGQEQQAERAVEALAAFLPDLATVVRDGARGEVPAAELVPGDVLAVEEGDRVPADARLLEGTVEVDLSALTGESVPVVRAADAAEPGADLVDAPELVFSGTSCTGGRALALVTATGMHTELGRIAALSQRRPPEQSPLERQVERAARLIALVAVGAGLAFLPLGLAAGLSLAAALSFAIGLLVANVPEGLLPTITLALAAGVRELARSGAVVKRLSAVETLGSTTVICTDKTGTLTENRMRVTAAWTPRSGTVAADGPHPPPALGPLAGAAARCTTADPATGRGDPTELALLDLAERLGPPLTAAERDGQRRVLFRFDPRRRLMTTADQWDGTLVLHTKGAPEEVLHRADRLLDGTTERPLAADDRAEVVGAVVEFAARGLRVLAVARTAPPPGRPPPARREDAEEHLCLLGLVALADPPRPEVPAAIRRAHTAGITVHVVTGDNGLTAAAVARQVGIGHRGTRIVTGTELDAMDDARLDALLGRGEEVVFARTSPEAKLRIADALRAEGHTVAMTGDGVNDAPALRSADIGVAMGRSGTDVAREAATMVLTDDDFATIVKAVEAGRRTYDDIRKFIVYIFAHAVPEVVPFLVFALAGGAVPLPLTVMQILAVDLGTDTLPALALGRERAEPGLMERRPRSRGEHIIRPAMLARAWGFLGLISALLVLAGYFLTLTRGGWHPGAPTGPGTPLHLAYQRATTVTWLGIVACQIGAAFAARTDRAPLRAVGVFGNPRLLGGIAFSLVFAAAIVYLPWLHPVFGTAALTPAQLATVAPFPLVVWGADELRRAALRRRAPAPAPVPPTPPASAPAPAADEDHHAVAVLLARHGWPADRLARALGIGEQAAARSVARARRIAAGPGHPRHRH</sequence>
<dbReference type="SFLD" id="SFLDG00002">
    <property type="entry name" value="C1.7:_P-type_atpase_like"/>
    <property type="match status" value="1"/>
</dbReference>
<dbReference type="SUPFAM" id="SSF56784">
    <property type="entry name" value="HAD-like"/>
    <property type="match status" value="1"/>
</dbReference>
<dbReference type="GO" id="GO:0016887">
    <property type="term" value="F:ATP hydrolysis activity"/>
    <property type="evidence" value="ECO:0007669"/>
    <property type="project" value="InterPro"/>
</dbReference>
<feature type="transmembrane region" description="Helical" evidence="14">
    <location>
        <begin position="753"/>
        <end position="781"/>
    </location>
</feature>
<dbReference type="InterPro" id="IPR023299">
    <property type="entry name" value="ATPase_P-typ_cyto_dom_N"/>
</dbReference>
<dbReference type="SUPFAM" id="SSF81660">
    <property type="entry name" value="Metal cation-transporting ATPase, ATP-binding domain N"/>
    <property type="match status" value="1"/>
</dbReference>
<dbReference type="Gene3D" id="2.70.150.10">
    <property type="entry name" value="Calcium-transporting ATPase, cytoplasmic transduction domain A"/>
    <property type="match status" value="1"/>
</dbReference>
<comment type="similarity">
    <text evidence="2">Belongs to the cation transport ATPase (P-type) (TC 3.A.3) family. Type IIA subfamily.</text>
</comment>
<evidence type="ECO:0000256" key="9">
    <source>
        <dbReference type="ARBA" id="ARBA00022967"/>
    </source>
</evidence>
<feature type="transmembrane region" description="Helical" evidence="14">
    <location>
        <begin position="91"/>
        <end position="109"/>
    </location>
</feature>
<dbReference type="GO" id="GO:1902600">
    <property type="term" value="P:proton transmembrane transport"/>
    <property type="evidence" value="ECO:0007669"/>
    <property type="project" value="TreeGrafter"/>
</dbReference>